<proteinExistence type="inferred from homology"/>
<keyword evidence="4" id="KW-0274">FAD</keyword>
<dbReference type="PANTHER" id="PTHR43429">
    <property type="entry name" value="PYRIDINE NUCLEOTIDE-DISULFIDE OXIDOREDUCTASE DOMAIN-CONTAINING"/>
    <property type="match status" value="1"/>
</dbReference>
<dbReference type="PANTHER" id="PTHR43429:SF1">
    <property type="entry name" value="NAD(P)H SULFUR OXIDOREDUCTASE (COA-DEPENDENT)"/>
    <property type="match status" value="1"/>
</dbReference>
<dbReference type="Pfam" id="PF07992">
    <property type="entry name" value="Pyr_redox_2"/>
    <property type="match status" value="1"/>
</dbReference>
<keyword evidence="3" id="KW-0285">Flavoprotein</keyword>
<dbReference type="Gene3D" id="3.50.50.60">
    <property type="entry name" value="FAD/NAD(P)-binding domain"/>
    <property type="match status" value="2"/>
</dbReference>
<dbReference type="GO" id="GO:0016491">
    <property type="term" value="F:oxidoreductase activity"/>
    <property type="evidence" value="ECO:0007669"/>
    <property type="project" value="UniProtKB-KW"/>
</dbReference>
<evidence type="ECO:0000256" key="2">
    <source>
        <dbReference type="ARBA" id="ARBA00009130"/>
    </source>
</evidence>
<evidence type="ECO:0000256" key="1">
    <source>
        <dbReference type="ARBA" id="ARBA00001974"/>
    </source>
</evidence>
<sequence length="551" mass="60016">MTKIIIIGGVSGGMSAAARLRRLMEEAQIIVFDKGPYVSFANCGLPFHVSGEIAERSDLLVQTPETLNKRFALDIRTETEVLAIDPSKKEVTAVNQGKIYKESYDKLILSPGAKPFIPKIPGLAEAENVFTLRSIPDLDRIMEKLQHTAGGKAAVVGAGFIGLEMAENLTKKGMDVTLIEKANHILPPFDEEMAALAEEELHRQGITVYTNQAVQLFKDKGKTLILEDGRQLKSDLTILAVGVQPESELAQAAGLQLGERSGIIVNENYQTSNPDIYAVGDAILVKQELTKKDSLISLAGPANRQGRQVADIIAGLPRKNKGSLGTAIVRIFDKTATSTGLNEGLARRYFPHTAVLHIAGKDHAGYYPDAADLNLKLIFDSRTGAIYGAQAVGEKGVDKRIDVLATAIKAKLTVFDLPELEFSYAPPFGSAKDPVHIAGYAASNIIEGQSTPIQWYDLDKALAGGEILLDVRTKEEFKQGHITGSCNLPLNDLRSQMASLDKSKDYIVSCHSGQRSYIAERILKQNGFRVHNLDGAYSLYRRVKPEKISTH</sequence>
<evidence type="ECO:0000256" key="5">
    <source>
        <dbReference type="ARBA" id="ARBA00023002"/>
    </source>
</evidence>
<dbReference type="Gene3D" id="3.40.250.10">
    <property type="entry name" value="Rhodanese-like domain"/>
    <property type="match status" value="1"/>
</dbReference>
<keyword evidence="6" id="KW-0558">Oxidation</keyword>
<dbReference type="EMBL" id="QVQZ01000007">
    <property type="protein sequence ID" value="RFU53471.1"/>
    <property type="molecule type" value="Genomic_DNA"/>
</dbReference>
<dbReference type="AlphaFoldDB" id="A0A372KMG7"/>
<evidence type="ECO:0000313" key="13">
    <source>
        <dbReference type="Proteomes" id="UP000262901"/>
    </source>
</evidence>
<evidence type="ECO:0000256" key="3">
    <source>
        <dbReference type="ARBA" id="ARBA00022630"/>
    </source>
</evidence>
<evidence type="ECO:0000313" key="11">
    <source>
        <dbReference type="EMBL" id="RFU53471.1"/>
    </source>
</evidence>
<keyword evidence="7" id="KW-0676">Redox-active center</keyword>
<dbReference type="InterPro" id="IPR036188">
    <property type="entry name" value="FAD/NAD-bd_sf"/>
</dbReference>
<dbReference type="EMBL" id="CP031733">
    <property type="protein sequence ID" value="AXQ78156.1"/>
    <property type="molecule type" value="Genomic_DNA"/>
</dbReference>
<evidence type="ECO:0000259" key="8">
    <source>
        <dbReference type="PROSITE" id="PS50206"/>
    </source>
</evidence>
<reference evidence="10 14" key="1">
    <citation type="submission" date="2018-08" db="EMBL/GenBank/DDBJ databases">
        <title>Draft genome of Streptococcus sp .nov. Z2.</title>
        <authorList>
            <person name="Tian Z."/>
        </authorList>
    </citation>
    <scope>NUCLEOTIDE SEQUENCE [LARGE SCALE GENOMIC DNA]</scope>
    <source>
        <strain evidence="10 14">Z2</strain>
    </source>
</reference>
<dbReference type="PRINTS" id="PR00368">
    <property type="entry name" value="FADPNR"/>
</dbReference>
<evidence type="ECO:0000256" key="7">
    <source>
        <dbReference type="ARBA" id="ARBA00023284"/>
    </source>
</evidence>
<dbReference type="SUPFAM" id="SSF51905">
    <property type="entry name" value="FAD/NAD(P)-binding domain"/>
    <property type="match status" value="2"/>
</dbReference>
<evidence type="ECO:0000313" key="12">
    <source>
        <dbReference type="Proteomes" id="UP000246115"/>
    </source>
</evidence>
<dbReference type="OrthoDB" id="9802028at2"/>
<keyword evidence="5" id="KW-0560">Oxidoreductase</keyword>
<dbReference type="Proteomes" id="UP000264056">
    <property type="component" value="Unassembled WGS sequence"/>
</dbReference>
<dbReference type="SUPFAM" id="SSF55424">
    <property type="entry name" value="FAD/NAD-linked reductases, dimerisation (C-terminal) domain"/>
    <property type="match status" value="1"/>
</dbReference>
<reference evidence="9" key="4">
    <citation type="journal article" date="2019" name="Int. J. Syst. Evol. Microbiol.">
        <title>Streptococcus chenjunshii sp. nov. isolated from feces of Tibetan antelopes.</title>
        <authorList>
            <person name="Tian Z."/>
            <person name="Lu S."/>
            <person name="Jin D."/>
            <person name="Yang J."/>
            <person name="Pu J."/>
            <person name="Lai X.H."/>
            <person name="Bai X.N."/>
            <person name="Wu X.M."/>
            <person name="Li J."/>
            <person name="Wang S."/>
            <person name="Xu J."/>
        </authorList>
    </citation>
    <scope>NUCLEOTIDE SEQUENCE</scope>
    <source>
        <strain evidence="9">Z15</strain>
    </source>
</reference>
<dbReference type="Proteomes" id="UP000246115">
    <property type="component" value="Chromosome"/>
</dbReference>
<dbReference type="Pfam" id="PF00581">
    <property type="entry name" value="Rhodanese"/>
    <property type="match status" value="1"/>
</dbReference>
<dbReference type="KEGG" id="schj:DDV21_003215"/>
<accession>A0A346NAW1</accession>
<dbReference type="PRINTS" id="PR00411">
    <property type="entry name" value="PNDRDTASEI"/>
</dbReference>
<comment type="cofactor">
    <cofactor evidence="1">
        <name>FAD</name>
        <dbReference type="ChEBI" id="CHEBI:57692"/>
    </cofactor>
</comment>
<dbReference type="InterPro" id="IPR023753">
    <property type="entry name" value="FAD/NAD-binding_dom"/>
</dbReference>
<evidence type="ECO:0000256" key="6">
    <source>
        <dbReference type="ARBA" id="ARBA00023097"/>
    </source>
</evidence>
<accession>A0A372KMG7</accession>
<evidence type="ECO:0000313" key="10">
    <source>
        <dbReference type="EMBL" id="RFU50699.1"/>
    </source>
</evidence>
<dbReference type="InterPro" id="IPR050260">
    <property type="entry name" value="FAD-bd_OxRdtase"/>
</dbReference>
<dbReference type="Pfam" id="PF02852">
    <property type="entry name" value="Pyr_redox_dim"/>
    <property type="match status" value="1"/>
</dbReference>
<name>A0A372KMG7_9STRE</name>
<evidence type="ECO:0000256" key="4">
    <source>
        <dbReference type="ARBA" id="ARBA00022827"/>
    </source>
</evidence>
<reference evidence="12" key="3">
    <citation type="submission" date="2018-08" db="EMBL/GenBank/DDBJ databases">
        <title>Streptococcus chenjunshii sp. nov., isolated from stools sample of the Tibetan antelope in the Qinghai-Tibet plateau, China.</title>
        <authorList>
            <person name="Tian Z."/>
        </authorList>
    </citation>
    <scope>NUCLEOTIDE SEQUENCE [LARGE SCALE GENOMIC DNA]</scope>
    <source>
        <strain evidence="12">Z15</strain>
    </source>
</reference>
<dbReference type="SUPFAM" id="SSF52821">
    <property type="entry name" value="Rhodanese/Cell cycle control phosphatase"/>
    <property type="match status" value="1"/>
</dbReference>
<dbReference type="InterPro" id="IPR001763">
    <property type="entry name" value="Rhodanese-like_dom"/>
</dbReference>
<evidence type="ECO:0000313" key="14">
    <source>
        <dbReference type="Proteomes" id="UP000264056"/>
    </source>
</evidence>
<dbReference type="InterPro" id="IPR016156">
    <property type="entry name" value="FAD/NAD-linked_Rdtase_dimer_sf"/>
</dbReference>
<organism evidence="11 13">
    <name type="scientific">Streptococcus chenjunshii</name>
    <dbReference type="NCBI Taxonomy" id="2173853"/>
    <lineage>
        <taxon>Bacteria</taxon>
        <taxon>Bacillati</taxon>
        <taxon>Bacillota</taxon>
        <taxon>Bacilli</taxon>
        <taxon>Lactobacillales</taxon>
        <taxon>Streptococcaceae</taxon>
        <taxon>Streptococcus</taxon>
    </lineage>
</organism>
<comment type="similarity">
    <text evidence="2">Belongs to the class-III pyridine nucleotide-disulfide oxidoreductase family.</text>
</comment>
<gene>
    <name evidence="9" type="ORF">DDV21_003215</name>
    <name evidence="10" type="ORF">DDV22_07375</name>
    <name evidence="11" type="ORF">DDV23_04555</name>
</gene>
<feature type="domain" description="Rhodanese" evidence="8">
    <location>
        <begin position="462"/>
        <end position="549"/>
    </location>
</feature>
<dbReference type="PROSITE" id="PS50206">
    <property type="entry name" value="RHODANESE_3"/>
    <property type="match status" value="1"/>
</dbReference>
<dbReference type="RefSeq" id="WP_116877926.1">
    <property type="nucleotide sequence ID" value="NZ_CP031733.1"/>
</dbReference>
<reference evidence="11 13" key="2">
    <citation type="submission" date="2018-08" db="EMBL/GenBank/DDBJ databases">
        <title>Draft genome of Streptococcus sp. nov. Z1.</title>
        <authorList>
            <person name="Tian Z."/>
        </authorList>
    </citation>
    <scope>NUCLEOTIDE SEQUENCE [LARGE SCALE GENOMIC DNA]</scope>
    <source>
        <strain evidence="11">Z1</strain>
        <strain evidence="13">Z1(2018)</strain>
    </source>
</reference>
<evidence type="ECO:0000313" key="9">
    <source>
        <dbReference type="EMBL" id="AXQ78156.1"/>
    </source>
</evidence>
<dbReference type="InterPro" id="IPR036873">
    <property type="entry name" value="Rhodanese-like_dom_sf"/>
</dbReference>
<dbReference type="Proteomes" id="UP000262901">
    <property type="component" value="Unassembled WGS sequence"/>
</dbReference>
<protein>
    <submittedName>
        <fullName evidence="11">CoA-disulfide reductase</fullName>
    </submittedName>
</protein>
<dbReference type="SMART" id="SM00450">
    <property type="entry name" value="RHOD"/>
    <property type="match status" value="1"/>
</dbReference>
<dbReference type="InterPro" id="IPR004099">
    <property type="entry name" value="Pyr_nucl-diS_OxRdtase_dimer"/>
</dbReference>
<dbReference type="EMBL" id="QVQY01000019">
    <property type="protein sequence ID" value="RFU50699.1"/>
    <property type="molecule type" value="Genomic_DNA"/>
</dbReference>
<keyword evidence="14" id="KW-1185">Reference proteome</keyword>